<sequence>YYQEEFAIRRTLISCLDWCDILRIWDVDALL</sequence>
<accession>X1H846</accession>
<protein>
    <submittedName>
        <fullName evidence="1">Uncharacterized protein</fullName>
    </submittedName>
</protein>
<gene>
    <name evidence="1" type="ORF">S03H2_27533</name>
</gene>
<dbReference type="AlphaFoldDB" id="X1H846"/>
<organism evidence="1">
    <name type="scientific">marine sediment metagenome</name>
    <dbReference type="NCBI Taxonomy" id="412755"/>
    <lineage>
        <taxon>unclassified sequences</taxon>
        <taxon>metagenomes</taxon>
        <taxon>ecological metagenomes</taxon>
    </lineage>
</organism>
<feature type="non-terminal residue" evidence="1">
    <location>
        <position position="1"/>
    </location>
</feature>
<dbReference type="EMBL" id="BARU01016571">
    <property type="protein sequence ID" value="GAH49999.1"/>
    <property type="molecule type" value="Genomic_DNA"/>
</dbReference>
<comment type="caution">
    <text evidence="1">The sequence shown here is derived from an EMBL/GenBank/DDBJ whole genome shotgun (WGS) entry which is preliminary data.</text>
</comment>
<name>X1H846_9ZZZZ</name>
<reference evidence="1" key="1">
    <citation type="journal article" date="2014" name="Front. Microbiol.">
        <title>High frequency of phylogenetically diverse reductive dehalogenase-homologous genes in deep subseafloor sedimentary metagenomes.</title>
        <authorList>
            <person name="Kawai M."/>
            <person name="Futagami T."/>
            <person name="Toyoda A."/>
            <person name="Takaki Y."/>
            <person name="Nishi S."/>
            <person name="Hori S."/>
            <person name="Arai W."/>
            <person name="Tsubouchi T."/>
            <person name="Morono Y."/>
            <person name="Uchiyama I."/>
            <person name="Ito T."/>
            <person name="Fujiyama A."/>
            <person name="Inagaki F."/>
            <person name="Takami H."/>
        </authorList>
    </citation>
    <scope>NUCLEOTIDE SEQUENCE</scope>
    <source>
        <strain evidence="1">Expedition CK06-06</strain>
    </source>
</reference>
<evidence type="ECO:0000313" key="1">
    <source>
        <dbReference type="EMBL" id="GAH49999.1"/>
    </source>
</evidence>
<proteinExistence type="predicted"/>